<dbReference type="InterPro" id="IPR022488">
    <property type="entry name" value="PPK2-related"/>
</dbReference>
<feature type="compositionally biased region" description="Basic and acidic residues" evidence="1">
    <location>
        <begin position="25"/>
        <end position="47"/>
    </location>
</feature>
<dbReference type="Proteomes" id="UP001206895">
    <property type="component" value="Unassembled WGS sequence"/>
</dbReference>
<feature type="region of interest" description="Disordered" evidence="1">
    <location>
        <begin position="1"/>
        <end position="47"/>
    </location>
</feature>
<protein>
    <submittedName>
        <fullName evidence="3">Polyphosphate:nucleotide phosphotransferase, PPK2 family</fullName>
    </submittedName>
</protein>
<dbReference type="PANTHER" id="PTHR34383:SF3">
    <property type="entry name" value="POLYPHOSPHATE:AMP PHOSPHOTRANSFERASE"/>
    <property type="match status" value="1"/>
</dbReference>
<dbReference type="EMBL" id="JAMTCJ010000001">
    <property type="protein sequence ID" value="MCP2175276.1"/>
    <property type="molecule type" value="Genomic_DNA"/>
</dbReference>
<gene>
    <name evidence="3" type="ORF">LX13_001083</name>
</gene>
<dbReference type="RefSeq" id="WP_253660268.1">
    <property type="nucleotide sequence ID" value="NZ_BAAAJQ010000001.1"/>
</dbReference>
<reference evidence="3 4" key="1">
    <citation type="submission" date="2022-06" db="EMBL/GenBank/DDBJ databases">
        <title>Genomic Encyclopedia of Archaeal and Bacterial Type Strains, Phase II (KMG-II): from individual species to whole genera.</title>
        <authorList>
            <person name="Goeker M."/>
        </authorList>
    </citation>
    <scope>NUCLEOTIDE SEQUENCE [LARGE SCALE GENOMIC DNA]</scope>
    <source>
        <strain evidence="3 4">DSM 44693</strain>
    </source>
</reference>
<organism evidence="3 4">
    <name type="scientific">Williamsia maris</name>
    <dbReference type="NCBI Taxonomy" id="72806"/>
    <lineage>
        <taxon>Bacteria</taxon>
        <taxon>Bacillati</taxon>
        <taxon>Actinomycetota</taxon>
        <taxon>Actinomycetes</taxon>
        <taxon>Mycobacteriales</taxon>
        <taxon>Nocardiaceae</taxon>
        <taxon>Williamsia</taxon>
    </lineage>
</organism>
<evidence type="ECO:0000313" key="4">
    <source>
        <dbReference type="Proteomes" id="UP001206895"/>
    </source>
</evidence>
<comment type="caution">
    <text evidence="3">The sequence shown here is derived from an EMBL/GenBank/DDBJ whole genome shotgun (WGS) entry which is preliminary data.</text>
</comment>
<evidence type="ECO:0000259" key="2">
    <source>
        <dbReference type="Pfam" id="PF03976"/>
    </source>
</evidence>
<dbReference type="PANTHER" id="PTHR34383">
    <property type="entry name" value="POLYPHOSPHATE:AMP PHOSPHOTRANSFERASE-RELATED"/>
    <property type="match status" value="1"/>
</dbReference>
<feature type="compositionally biased region" description="Basic and acidic residues" evidence="1">
    <location>
        <begin position="1"/>
        <end position="17"/>
    </location>
</feature>
<accession>A0ABT1HEI7</accession>
<evidence type="ECO:0000313" key="3">
    <source>
        <dbReference type="EMBL" id="MCP2175276.1"/>
    </source>
</evidence>
<sequence>MSKTKDLGSSKKPDRIRSSTLRPETLGRLDTIDTRAKPGFDGSKSDGAKLLTKRGERLAGLQELLYAGGRSGDTRSVLLVLQGMDTSGKGGIVRHVMGMVDPQGVSHASFGKPTDEELEHDFLWRIKKKLPDPGQIGVFDRSHYEDVLVVRVHDLVPMPVWQKRYEEINAFERELVDAGTTVVKAMLHISPDAQRERLAKRLDRPDKYWKFNPADIDERAYWSGYQEAYQAMLEETDTDVAPWHVVPADRKWYARLAITELVIDALEAMDLGWPDPDFDVEHEKKRLAES</sequence>
<dbReference type="NCBIfam" id="TIGR03709">
    <property type="entry name" value="PPK2_rel_1"/>
    <property type="match status" value="1"/>
</dbReference>
<feature type="domain" description="Polyphosphate kinase-2-related" evidence="2">
    <location>
        <begin position="44"/>
        <end position="270"/>
    </location>
</feature>
<keyword evidence="4" id="KW-1185">Reference proteome</keyword>
<dbReference type="InterPro" id="IPR022300">
    <property type="entry name" value="PPK2-rel_1"/>
</dbReference>
<proteinExistence type="predicted"/>
<evidence type="ECO:0000256" key="1">
    <source>
        <dbReference type="SAM" id="MobiDB-lite"/>
    </source>
</evidence>
<dbReference type="Gene3D" id="3.40.50.300">
    <property type="entry name" value="P-loop containing nucleotide triphosphate hydrolases"/>
    <property type="match status" value="1"/>
</dbReference>
<dbReference type="InterPro" id="IPR027417">
    <property type="entry name" value="P-loop_NTPase"/>
</dbReference>
<dbReference type="Pfam" id="PF03976">
    <property type="entry name" value="PPK2"/>
    <property type="match status" value="1"/>
</dbReference>
<name>A0ABT1HEI7_9NOCA</name>
<dbReference type="SUPFAM" id="SSF52540">
    <property type="entry name" value="P-loop containing nucleoside triphosphate hydrolases"/>
    <property type="match status" value="1"/>
</dbReference>